<dbReference type="GO" id="GO:0005634">
    <property type="term" value="C:nucleus"/>
    <property type="evidence" value="ECO:0007669"/>
    <property type="project" value="UniProtKB-UniRule"/>
</dbReference>
<feature type="region of interest" description="Disordered" evidence="7">
    <location>
        <begin position="813"/>
        <end position="843"/>
    </location>
</feature>
<dbReference type="RefSeq" id="XP_016986563.1">
    <property type="nucleotide sequence ID" value="XM_017131074.1"/>
</dbReference>
<feature type="region of interest" description="Disordered" evidence="7">
    <location>
        <begin position="303"/>
        <end position="340"/>
    </location>
</feature>
<dbReference type="InterPro" id="IPR036910">
    <property type="entry name" value="HMG_box_dom_sf"/>
</dbReference>
<feature type="compositionally biased region" description="Acidic residues" evidence="7">
    <location>
        <begin position="316"/>
        <end position="339"/>
    </location>
</feature>
<keyword evidence="3 6" id="KW-0238">DNA-binding</keyword>
<sequence>MINGLSVGGVQQVTPAGAAIKLHFAYNNNTSNSSNNNNNIYSGLKTTEQKMSNNNNTGEVLKIIEKIRETSGATGGNQGSVSFMGLSTAAGAYSGSEIPKAVGLIQGSDGSRKSATLRGLSTDFGSGTARAPGINQESGDSITPRGFSTRSGAATPSAISIGPRSVLYEELATKTANGISEAVRKFYNITETSMVVGKLSLASAPGTGTGGVVIGSGATRVISKAPNGVAVVQGVPQIGTSSLRWLPMPVTKEQASNVGGAETKPLGRATENVGSLGEAAKSALVNPQPQRTEDQENAFRRIEDVHNYAKLQDYSSDTDEEEDEEEEELDEEEEDEEEIQVQLPVQQEITRIRREAAEEHVDVDVVTVPQQEQDKDRHKIQQQQQDQPADNIRPEHHARRPMNAFLIFCKRHRGIVKERYKTLENRAITKILGDWWAALDEQEKHCFTDLAQQNKDAFFNANPNFKWYKLPAPPLRTLATRPSNTAAGLFIPSEDQPQQQVPTPLQLQWAERGEMPRALLRRNYFKLADETQMGHLSSLLQVQVQEKDFALQQALSETSQFLSAHMPGGNPNGNGSKRSLADSNSSNSSEEEAANGGSPSKKAKSSRSCKGKIYQELVNSGQLAAIAKKSKARSPPSGNMGGNFVDIPLDAGPNTPPVSPPERHDSSPDSMQKHLRTVSESSSSGFFDLEEKIKELPALSLDAYLQRKRSTKKKKKFSGSKKQRNSNSTSSGSMAPNAGAVAATDKGSATAASEHLVRIKQQQQQLQAVGSQRRKARKESITRRDVSAIEQEVASILPLTINGSYYFNQSGAPKAMNAAPTSSSASPPLSSNSSSSSSSLSSQAAFDVTSSTSDLLILAEVAANRTELSKSN</sequence>
<feature type="region of interest" description="Disordered" evidence="7">
    <location>
        <begin position="628"/>
        <end position="684"/>
    </location>
</feature>
<feature type="DNA-binding region" description="HMG box" evidence="6">
    <location>
        <begin position="398"/>
        <end position="466"/>
    </location>
</feature>
<feature type="region of interest" description="Disordered" evidence="7">
    <location>
        <begin position="124"/>
        <end position="155"/>
    </location>
</feature>
<evidence type="ECO:0000256" key="2">
    <source>
        <dbReference type="ARBA" id="ARBA00023015"/>
    </source>
</evidence>
<evidence type="ECO:0000313" key="10">
    <source>
        <dbReference type="RefSeq" id="XP_016986563.1"/>
    </source>
</evidence>
<reference evidence="9 10" key="1">
    <citation type="submission" date="2025-04" db="UniProtKB">
        <authorList>
            <consortium name="RefSeq"/>
        </authorList>
    </citation>
    <scope>IDENTIFICATION</scope>
</reference>
<dbReference type="PANTHER" id="PTHR13059:SF10">
    <property type="entry name" value="HMG BOX TRANSCRIPTION FACTOR BBX"/>
    <property type="match status" value="1"/>
</dbReference>
<feature type="compositionally biased region" description="Polar residues" evidence="7">
    <location>
        <begin position="135"/>
        <end position="155"/>
    </location>
</feature>
<dbReference type="PANTHER" id="PTHR13059">
    <property type="entry name" value="HMG-BOX TRANSCRIPTION FACTOR BBX"/>
    <property type="match status" value="1"/>
</dbReference>
<dbReference type="RefSeq" id="XP_016986564.1">
    <property type="nucleotide sequence ID" value="XM_017131075.1"/>
</dbReference>
<dbReference type="AlphaFoldDB" id="A0A6P4F8H4"/>
<dbReference type="RefSeq" id="XP_016986562.2">
    <property type="nucleotide sequence ID" value="XM_017131073.2"/>
</dbReference>
<feature type="domain" description="HMG box" evidence="8">
    <location>
        <begin position="398"/>
        <end position="466"/>
    </location>
</feature>
<evidence type="ECO:0000256" key="5">
    <source>
        <dbReference type="ARBA" id="ARBA00023242"/>
    </source>
</evidence>
<keyword evidence="5 6" id="KW-0539">Nucleus</keyword>
<evidence type="ECO:0000256" key="6">
    <source>
        <dbReference type="PROSITE-ProRule" id="PRU00267"/>
    </source>
</evidence>
<dbReference type="Gene3D" id="1.10.30.10">
    <property type="entry name" value="High mobility group box domain"/>
    <property type="match status" value="1"/>
</dbReference>
<keyword evidence="4" id="KW-0804">Transcription</keyword>
<evidence type="ECO:0000256" key="1">
    <source>
        <dbReference type="ARBA" id="ARBA00022553"/>
    </source>
</evidence>
<protein>
    <submittedName>
        <fullName evidence="9 10">Uncharacterized protein LOC108049766</fullName>
    </submittedName>
</protein>
<dbReference type="Pfam" id="PF00505">
    <property type="entry name" value="HMG_box"/>
    <property type="match status" value="1"/>
</dbReference>
<dbReference type="OrthoDB" id="2377365at2759"/>
<accession>A0A6P4F8H4</accession>
<feature type="compositionally biased region" description="Polar residues" evidence="7">
    <location>
        <begin position="725"/>
        <end position="734"/>
    </location>
</feature>
<organism evidence="9">
    <name type="scientific">Drosophila rhopaloa</name>
    <name type="common">Fruit fly</name>
    <dbReference type="NCBI Taxonomy" id="1041015"/>
    <lineage>
        <taxon>Eukaryota</taxon>
        <taxon>Metazoa</taxon>
        <taxon>Ecdysozoa</taxon>
        <taxon>Arthropoda</taxon>
        <taxon>Hexapoda</taxon>
        <taxon>Insecta</taxon>
        <taxon>Pterygota</taxon>
        <taxon>Neoptera</taxon>
        <taxon>Endopterygota</taxon>
        <taxon>Diptera</taxon>
        <taxon>Brachycera</taxon>
        <taxon>Muscomorpha</taxon>
        <taxon>Ephydroidea</taxon>
        <taxon>Drosophilidae</taxon>
        <taxon>Drosophila</taxon>
        <taxon>Sophophora</taxon>
    </lineage>
</organism>
<dbReference type="InterPro" id="IPR009071">
    <property type="entry name" value="HMG_box_dom"/>
</dbReference>
<evidence type="ECO:0000259" key="8">
    <source>
        <dbReference type="PROSITE" id="PS50118"/>
    </source>
</evidence>
<evidence type="ECO:0000313" key="9">
    <source>
        <dbReference type="RefSeq" id="XP_016986562.1"/>
    </source>
</evidence>
<evidence type="ECO:0000256" key="7">
    <source>
        <dbReference type="SAM" id="MobiDB-lite"/>
    </source>
</evidence>
<evidence type="ECO:0000313" key="11">
    <source>
        <dbReference type="RefSeq" id="XP_016986564.1"/>
    </source>
</evidence>
<gene>
    <name evidence="9 10 11" type="primary">LOC108049766</name>
</gene>
<dbReference type="GO" id="GO:0000977">
    <property type="term" value="F:RNA polymerase II transcription regulatory region sequence-specific DNA binding"/>
    <property type="evidence" value="ECO:0007669"/>
    <property type="project" value="TreeGrafter"/>
</dbReference>
<dbReference type="PROSITE" id="PS50118">
    <property type="entry name" value="HMG_BOX_2"/>
    <property type="match status" value="1"/>
</dbReference>
<dbReference type="CDD" id="cd21989">
    <property type="entry name" value="HMG-box_HBP2"/>
    <property type="match status" value="1"/>
</dbReference>
<dbReference type="InterPro" id="IPR052412">
    <property type="entry name" value="CC-Dev_Transcription_Reg"/>
</dbReference>
<dbReference type="RefSeq" id="XP_016986564.2">
    <property type="nucleotide sequence ID" value="XM_017131075.2"/>
</dbReference>
<feature type="region of interest" description="Disordered" evidence="7">
    <location>
        <begin position="363"/>
        <end position="396"/>
    </location>
</feature>
<feature type="region of interest" description="Disordered" evidence="7">
    <location>
        <begin position="709"/>
        <end position="784"/>
    </location>
</feature>
<dbReference type="InterPro" id="IPR049523">
    <property type="entry name" value="BBX_HMG-box"/>
</dbReference>
<proteinExistence type="predicted"/>
<feature type="compositionally biased region" description="Low complexity" evidence="7">
    <location>
        <begin position="822"/>
        <end position="842"/>
    </location>
</feature>
<keyword evidence="2" id="KW-0805">Transcription regulation</keyword>
<name>A0A6P4F8H4_DRORH</name>
<dbReference type="GO" id="GO:0000981">
    <property type="term" value="F:DNA-binding transcription factor activity, RNA polymerase II-specific"/>
    <property type="evidence" value="ECO:0007669"/>
    <property type="project" value="TreeGrafter"/>
</dbReference>
<dbReference type="SMART" id="SM00398">
    <property type="entry name" value="HMG"/>
    <property type="match status" value="1"/>
</dbReference>
<dbReference type="RefSeq" id="XP_016986563.2">
    <property type="nucleotide sequence ID" value="XM_017131074.2"/>
</dbReference>
<keyword evidence="1" id="KW-0597">Phosphoprotein</keyword>
<dbReference type="RefSeq" id="XP_016986562.1">
    <property type="nucleotide sequence ID" value="XM_017131073.1"/>
</dbReference>
<dbReference type="SUPFAM" id="SSF47095">
    <property type="entry name" value="HMG-box"/>
    <property type="match status" value="1"/>
</dbReference>
<feature type="region of interest" description="Disordered" evidence="7">
    <location>
        <begin position="562"/>
        <end position="608"/>
    </location>
</feature>
<feature type="compositionally biased region" description="Low complexity" evidence="7">
    <location>
        <begin position="583"/>
        <end position="598"/>
    </location>
</feature>
<evidence type="ECO:0000256" key="3">
    <source>
        <dbReference type="ARBA" id="ARBA00023125"/>
    </source>
</evidence>
<feature type="compositionally biased region" description="Basic residues" evidence="7">
    <location>
        <begin position="709"/>
        <end position="724"/>
    </location>
</feature>
<evidence type="ECO:0000256" key="4">
    <source>
        <dbReference type="ARBA" id="ARBA00023163"/>
    </source>
</evidence>